<dbReference type="PANTHER" id="PTHR34700:SF4">
    <property type="entry name" value="PHAGE-LIKE ELEMENT PBSX PROTEIN XKDP"/>
    <property type="match status" value="1"/>
</dbReference>
<keyword evidence="2" id="KW-0812">Transmembrane</keyword>
<evidence type="ECO:0000313" key="4">
    <source>
        <dbReference type="EMBL" id="HIZ07851.1"/>
    </source>
</evidence>
<dbReference type="Pfam" id="PF01476">
    <property type="entry name" value="LysM"/>
    <property type="match status" value="1"/>
</dbReference>
<keyword evidence="2" id="KW-0472">Membrane</keyword>
<feature type="compositionally biased region" description="Basic and acidic residues" evidence="1">
    <location>
        <begin position="196"/>
        <end position="231"/>
    </location>
</feature>
<keyword evidence="2" id="KW-1133">Transmembrane helix</keyword>
<dbReference type="InterPro" id="IPR018392">
    <property type="entry name" value="LysM"/>
</dbReference>
<dbReference type="EMBL" id="DXCH01000217">
    <property type="protein sequence ID" value="HIZ07851.1"/>
    <property type="molecule type" value="Genomic_DNA"/>
</dbReference>
<comment type="caution">
    <text evidence="4">The sequence shown here is derived from an EMBL/GenBank/DDBJ whole genome shotgun (WGS) entry which is preliminary data.</text>
</comment>
<feature type="region of interest" description="Disordered" evidence="1">
    <location>
        <begin position="280"/>
        <end position="366"/>
    </location>
</feature>
<evidence type="ECO:0000256" key="2">
    <source>
        <dbReference type="SAM" id="Phobius"/>
    </source>
</evidence>
<dbReference type="InterPro" id="IPR052196">
    <property type="entry name" value="Bact_Kbp"/>
</dbReference>
<evidence type="ECO:0000313" key="5">
    <source>
        <dbReference type="Proteomes" id="UP000824024"/>
    </source>
</evidence>
<dbReference type="PROSITE" id="PS51782">
    <property type="entry name" value="LYSM"/>
    <property type="match status" value="1"/>
</dbReference>
<reference evidence="4" key="2">
    <citation type="submission" date="2021-04" db="EMBL/GenBank/DDBJ databases">
        <authorList>
            <person name="Gilroy R."/>
        </authorList>
    </citation>
    <scope>NUCLEOTIDE SEQUENCE</scope>
    <source>
        <strain evidence="4">CHK192-9172</strain>
    </source>
</reference>
<gene>
    <name evidence="4" type="ORF">IAA08_07950</name>
</gene>
<organism evidence="4 5">
    <name type="scientific">Candidatus Eubacterium avistercoris</name>
    <dbReference type="NCBI Taxonomy" id="2838567"/>
    <lineage>
        <taxon>Bacteria</taxon>
        <taxon>Bacillati</taxon>
        <taxon>Bacillota</taxon>
        <taxon>Clostridia</taxon>
        <taxon>Eubacteriales</taxon>
        <taxon>Eubacteriaceae</taxon>
        <taxon>Eubacterium</taxon>
    </lineage>
</organism>
<dbReference type="PANTHER" id="PTHR34700">
    <property type="entry name" value="POTASSIUM BINDING PROTEIN KBP"/>
    <property type="match status" value="1"/>
</dbReference>
<dbReference type="InterPro" id="IPR036779">
    <property type="entry name" value="LysM_dom_sf"/>
</dbReference>
<proteinExistence type="predicted"/>
<protein>
    <submittedName>
        <fullName evidence="4">LysM peptidoglycan-binding domain-containing protein</fullName>
    </submittedName>
</protein>
<dbReference type="AlphaFoldDB" id="A0A9D2D3N1"/>
<accession>A0A9D2D3N1</accession>
<evidence type="ECO:0000256" key="1">
    <source>
        <dbReference type="SAM" id="MobiDB-lite"/>
    </source>
</evidence>
<feature type="compositionally biased region" description="Basic and acidic residues" evidence="1">
    <location>
        <begin position="286"/>
        <end position="312"/>
    </location>
</feature>
<name>A0A9D2D3N1_9FIRM</name>
<dbReference type="Proteomes" id="UP000824024">
    <property type="component" value="Unassembled WGS sequence"/>
</dbReference>
<dbReference type="SMART" id="SM00257">
    <property type="entry name" value="LysM"/>
    <property type="match status" value="1"/>
</dbReference>
<dbReference type="Gene3D" id="3.10.350.10">
    <property type="entry name" value="LysM domain"/>
    <property type="match status" value="1"/>
</dbReference>
<sequence>MTESSREEKQYTEQTEFKLPKNIRQMGKPGQKYKFYIEDYAYTYLHTFLKERHQEDTLQAAVLLGRYQIYDGCEYTFVSKAAVCDFSVFYEGGEAQVQEIIRENFPGEQIVGWYVRCSGQDSHVQSIIKHYYAQMERDRHLAFIYEDELEGEFSVSVWEQNGLRSLEGYYIYYERNPLMQEFLIRQKNGQVSSENIRPREEPVRRYRTENVQREQGETPKEEKMPENTEKKKPQKAVYAACAAVLIIAAATGIAQMGNYQGLKSFQKTIQTISGTLLNKNQDFENASDREKEDIDRDATGENPKETSEKTEQAEESPGQRAESEPEQKEQSEESRQDDSSGKTDKNAEESGADSGQKEEETVETASQQALEQGYYIVRKGDSLLSISRKLYQTDAMVDEICAANGIQNLDVIYEGQKLKLP</sequence>
<feature type="domain" description="LysM" evidence="3">
    <location>
        <begin position="373"/>
        <end position="420"/>
    </location>
</feature>
<feature type="region of interest" description="Disordered" evidence="1">
    <location>
        <begin position="190"/>
        <end position="234"/>
    </location>
</feature>
<reference evidence="4" key="1">
    <citation type="journal article" date="2021" name="PeerJ">
        <title>Extensive microbial diversity within the chicken gut microbiome revealed by metagenomics and culture.</title>
        <authorList>
            <person name="Gilroy R."/>
            <person name="Ravi A."/>
            <person name="Getino M."/>
            <person name="Pursley I."/>
            <person name="Horton D.L."/>
            <person name="Alikhan N.F."/>
            <person name="Baker D."/>
            <person name="Gharbi K."/>
            <person name="Hall N."/>
            <person name="Watson M."/>
            <person name="Adriaenssens E.M."/>
            <person name="Foster-Nyarko E."/>
            <person name="Jarju S."/>
            <person name="Secka A."/>
            <person name="Antonio M."/>
            <person name="Oren A."/>
            <person name="Chaudhuri R.R."/>
            <person name="La Ragione R."/>
            <person name="Hildebrand F."/>
            <person name="Pallen M.J."/>
        </authorList>
    </citation>
    <scope>NUCLEOTIDE SEQUENCE</scope>
    <source>
        <strain evidence="4">CHK192-9172</strain>
    </source>
</reference>
<evidence type="ECO:0000259" key="3">
    <source>
        <dbReference type="PROSITE" id="PS51782"/>
    </source>
</evidence>
<dbReference type="SUPFAM" id="SSF54106">
    <property type="entry name" value="LysM domain"/>
    <property type="match status" value="1"/>
</dbReference>
<feature type="compositionally biased region" description="Basic and acidic residues" evidence="1">
    <location>
        <begin position="321"/>
        <end position="348"/>
    </location>
</feature>
<feature type="transmembrane region" description="Helical" evidence="2">
    <location>
        <begin position="236"/>
        <end position="257"/>
    </location>
</feature>
<dbReference type="CDD" id="cd00118">
    <property type="entry name" value="LysM"/>
    <property type="match status" value="1"/>
</dbReference>